<dbReference type="Proteomes" id="UP001234989">
    <property type="component" value="Chromosome 9"/>
</dbReference>
<proteinExistence type="predicted"/>
<dbReference type="Pfam" id="PF17921">
    <property type="entry name" value="Integrase_H2C2"/>
    <property type="match status" value="1"/>
</dbReference>
<protein>
    <recommendedName>
        <fullName evidence="1">Integrase zinc-binding domain-containing protein</fullName>
    </recommendedName>
</protein>
<reference evidence="2" key="1">
    <citation type="submission" date="2023-08" db="EMBL/GenBank/DDBJ databases">
        <title>A de novo genome assembly of Solanum verrucosum Schlechtendal, a Mexican diploid species geographically isolated from the other diploid A-genome species in potato relatives.</title>
        <authorList>
            <person name="Hosaka K."/>
        </authorList>
    </citation>
    <scope>NUCLEOTIDE SEQUENCE</scope>
    <source>
        <tissue evidence="2">Young leaves</tissue>
    </source>
</reference>
<feature type="domain" description="Integrase zinc-binding" evidence="1">
    <location>
        <begin position="24"/>
        <end position="78"/>
    </location>
</feature>
<evidence type="ECO:0000259" key="1">
    <source>
        <dbReference type="Pfam" id="PF17921"/>
    </source>
</evidence>
<dbReference type="PANTHER" id="PTHR46148:SF56">
    <property type="entry name" value="RETROTRANSPOSON PROTEIN"/>
    <property type="match status" value="1"/>
</dbReference>
<gene>
    <name evidence="2" type="ORF">MTR67_038860</name>
</gene>
<name>A0AAF0UFW5_SOLVR</name>
<evidence type="ECO:0000313" key="3">
    <source>
        <dbReference type="Proteomes" id="UP001234989"/>
    </source>
</evidence>
<dbReference type="InterPro" id="IPR041588">
    <property type="entry name" value="Integrase_H2C2"/>
</dbReference>
<sequence length="275" mass="31143">MTFEQGKDVVLRYQGTLCVPMVDDLLERIMAKAHSSRYSIHSGSTKMYHDLRDVYWWSGMKMCIAKFVANCPNCQQVKLEHQRPNGVAQNIVAPEWKKSQNAIRSPSSPKQTTVGSTSMLIAGARTYIMKTDVEFRMSTKATGESTITPEGPAQCQHEYAGKINSVDDLILQAIVDRRPLPTTSKWVVGNITYELKLPSDLAAIHLVFDISMFKKYMGDPSLIVPNENIGIKDILSYEEVPIEIPNRHVRKLRTKEVASVKVLWRNQFFGRPSRI</sequence>
<dbReference type="Gene3D" id="1.10.340.70">
    <property type="match status" value="1"/>
</dbReference>
<dbReference type="EMBL" id="CP133620">
    <property type="protein sequence ID" value="WMV45475.1"/>
    <property type="molecule type" value="Genomic_DNA"/>
</dbReference>
<evidence type="ECO:0000313" key="2">
    <source>
        <dbReference type="EMBL" id="WMV45475.1"/>
    </source>
</evidence>
<dbReference type="PANTHER" id="PTHR46148">
    <property type="entry name" value="CHROMO DOMAIN-CONTAINING PROTEIN"/>
    <property type="match status" value="1"/>
</dbReference>
<accession>A0AAF0UFW5</accession>
<dbReference type="AlphaFoldDB" id="A0AAF0UFW5"/>
<keyword evidence="3" id="KW-1185">Reference proteome</keyword>
<organism evidence="2 3">
    <name type="scientific">Solanum verrucosum</name>
    <dbReference type="NCBI Taxonomy" id="315347"/>
    <lineage>
        <taxon>Eukaryota</taxon>
        <taxon>Viridiplantae</taxon>
        <taxon>Streptophyta</taxon>
        <taxon>Embryophyta</taxon>
        <taxon>Tracheophyta</taxon>
        <taxon>Spermatophyta</taxon>
        <taxon>Magnoliopsida</taxon>
        <taxon>eudicotyledons</taxon>
        <taxon>Gunneridae</taxon>
        <taxon>Pentapetalae</taxon>
        <taxon>asterids</taxon>
        <taxon>lamiids</taxon>
        <taxon>Solanales</taxon>
        <taxon>Solanaceae</taxon>
        <taxon>Solanoideae</taxon>
        <taxon>Solaneae</taxon>
        <taxon>Solanum</taxon>
    </lineage>
</organism>